<dbReference type="SUPFAM" id="SSF48403">
    <property type="entry name" value="Ankyrin repeat"/>
    <property type="match status" value="1"/>
</dbReference>
<accession>A0A9Q1C152</accession>
<dbReference type="Proteomes" id="UP001152320">
    <property type="component" value="Chromosome 8"/>
</dbReference>
<keyword evidence="1" id="KW-0040">ANK repeat</keyword>
<dbReference type="SMART" id="SM00248">
    <property type="entry name" value="ANK"/>
    <property type="match status" value="4"/>
</dbReference>
<dbReference type="Pfam" id="PF15487">
    <property type="entry name" value="FAM220"/>
    <property type="match status" value="1"/>
</dbReference>
<evidence type="ECO:0000259" key="3">
    <source>
        <dbReference type="Pfam" id="PF15487"/>
    </source>
</evidence>
<evidence type="ECO:0000313" key="4">
    <source>
        <dbReference type="EMBL" id="KAJ8037233.1"/>
    </source>
</evidence>
<dbReference type="InterPro" id="IPR040355">
    <property type="entry name" value="FAM220A"/>
</dbReference>
<dbReference type="PRINTS" id="PR01415">
    <property type="entry name" value="ANKYRIN"/>
</dbReference>
<evidence type="ECO:0000256" key="2">
    <source>
        <dbReference type="SAM" id="MobiDB-lite"/>
    </source>
</evidence>
<protein>
    <submittedName>
        <fullName evidence="4">Cortactin-binding protein 2</fullName>
    </submittedName>
</protein>
<feature type="domain" description="SIPAR" evidence="3">
    <location>
        <begin position="6"/>
        <end position="299"/>
    </location>
</feature>
<reference evidence="4" key="1">
    <citation type="submission" date="2021-10" db="EMBL/GenBank/DDBJ databases">
        <title>Tropical sea cucumber genome reveals ecological adaptation and Cuvierian tubules defense mechanism.</title>
        <authorList>
            <person name="Chen T."/>
        </authorList>
    </citation>
    <scope>NUCLEOTIDE SEQUENCE</scope>
    <source>
        <strain evidence="4">Nanhai2018</strain>
        <tissue evidence="4">Muscle</tissue>
    </source>
</reference>
<dbReference type="PANTHER" id="PTHR31980">
    <property type="entry name" value="PROTEIN FAM220A"/>
    <property type="match status" value="1"/>
</dbReference>
<name>A0A9Q1C152_HOLLE</name>
<evidence type="ECO:0000256" key="1">
    <source>
        <dbReference type="PROSITE-ProRule" id="PRU00023"/>
    </source>
</evidence>
<dbReference type="InterPro" id="IPR002110">
    <property type="entry name" value="Ankyrin_rpt"/>
</dbReference>
<dbReference type="AlphaFoldDB" id="A0A9Q1C152"/>
<dbReference type="PROSITE" id="PS50297">
    <property type="entry name" value="ANK_REP_REGION"/>
    <property type="match status" value="2"/>
</dbReference>
<proteinExistence type="predicted"/>
<organism evidence="4 5">
    <name type="scientific">Holothuria leucospilota</name>
    <name type="common">Black long sea cucumber</name>
    <name type="synonym">Mertensiothuria leucospilota</name>
    <dbReference type="NCBI Taxonomy" id="206669"/>
    <lineage>
        <taxon>Eukaryota</taxon>
        <taxon>Metazoa</taxon>
        <taxon>Echinodermata</taxon>
        <taxon>Eleutherozoa</taxon>
        <taxon>Echinozoa</taxon>
        <taxon>Holothuroidea</taxon>
        <taxon>Aspidochirotacea</taxon>
        <taxon>Aspidochirotida</taxon>
        <taxon>Holothuriidae</taxon>
        <taxon>Holothuria</taxon>
    </lineage>
</organism>
<feature type="repeat" description="ANK" evidence="1">
    <location>
        <begin position="409"/>
        <end position="434"/>
    </location>
</feature>
<feature type="repeat" description="ANK" evidence="1">
    <location>
        <begin position="445"/>
        <end position="477"/>
    </location>
</feature>
<comment type="caution">
    <text evidence="4">The sequence shown here is derived from an EMBL/GenBank/DDBJ whole genome shotgun (WGS) entry which is preliminary data.</text>
</comment>
<dbReference type="OrthoDB" id="60433at2759"/>
<dbReference type="PANTHER" id="PTHR31980:SF1">
    <property type="entry name" value="PROTEIN FAM220A"/>
    <property type="match status" value="1"/>
</dbReference>
<keyword evidence="5" id="KW-1185">Reference proteome</keyword>
<dbReference type="InterPro" id="IPR036770">
    <property type="entry name" value="Ankyrin_rpt-contain_sf"/>
</dbReference>
<dbReference type="Pfam" id="PF12796">
    <property type="entry name" value="Ank_2"/>
    <property type="match status" value="2"/>
</dbReference>
<dbReference type="InterPro" id="IPR029155">
    <property type="entry name" value="SIPAR"/>
</dbReference>
<gene>
    <name evidence="4" type="ORF">HOLleu_18002</name>
</gene>
<dbReference type="Gene3D" id="1.25.40.20">
    <property type="entry name" value="Ankyrin repeat-containing domain"/>
    <property type="match status" value="1"/>
</dbReference>
<dbReference type="EMBL" id="JAIZAY010000008">
    <property type="protein sequence ID" value="KAJ8037233.1"/>
    <property type="molecule type" value="Genomic_DNA"/>
</dbReference>
<feature type="region of interest" description="Disordered" evidence="2">
    <location>
        <begin position="20"/>
        <end position="63"/>
    </location>
</feature>
<sequence length="500" mass="56465">MARSVRDLRELVCVSRLTMREDEEDDEDLSRPLTSLSLFEEVPSESQNNFTLERESADPLDDPLTSKVSSVYSSAFQNQNHCNNNESQSKVQRVPTISETSFEFKNTKSPLPPVKNSSRPSSGETLQSDLREQMGDRRLMDDRQGFYDDVLQHVMDENVNEWLTNANQSVAELTSWCLEGDNFVSFCNFWLTEFPLKEQVALIKLEISVILDEFAFAMHSAINAQKVRESDVKKLFASLFPEYPQKLCSPRGQYIYLNILDTLSSGKTDEYKRLLSDVRIYTRQSHIAQNALAMRAYILLNLWNNVVKFYIKVKDQLLTHEVTSESKMIGLTEKGKMQQGQERVFQAVRRGNVRVLHYLFRSSFGSPSVKDSHGRSVAFTSVLHNQPRVLKYLLAKHFDKLSLSEPCESGNSALHVAANLNHSECLKLLLQSGAVDVSQKNPDCEGATPLHLAVMQGNKECVELLLEAGADTSSLMNGVSPLQLAVDLGLDDMVQLLQQQ</sequence>
<dbReference type="PROSITE" id="PS50088">
    <property type="entry name" value="ANK_REPEAT"/>
    <property type="match status" value="2"/>
</dbReference>
<feature type="region of interest" description="Disordered" evidence="2">
    <location>
        <begin position="102"/>
        <end position="127"/>
    </location>
</feature>
<evidence type="ECO:0000313" key="5">
    <source>
        <dbReference type="Proteomes" id="UP001152320"/>
    </source>
</evidence>